<reference key="1">
    <citation type="submission" date="2017-08" db="EMBL/GenBank/DDBJ databases">
        <title>A dynamic microbial community with high functional redundancy inhabits the cold, oxic subseafloor aquifer.</title>
        <authorList>
            <person name="Tully B.J."/>
            <person name="Wheat C.G."/>
            <person name="Glazer B.T."/>
            <person name="Huber J.A."/>
        </authorList>
    </citation>
    <scope>NUCLEOTIDE SEQUENCE [LARGE SCALE GENOMIC DNA]</scope>
</reference>
<comment type="caution">
    <text evidence="2">The sequence shown here is derived from an EMBL/GenBank/DDBJ whole genome shotgun (WGS) entry which is preliminary data.</text>
</comment>
<feature type="transmembrane region" description="Helical" evidence="1">
    <location>
        <begin position="113"/>
        <end position="136"/>
    </location>
</feature>
<organism evidence="2">
    <name type="scientific">OCS116 cluster bacterium</name>
    <dbReference type="NCBI Taxonomy" id="2030921"/>
    <lineage>
        <taxon>Bacteria</taxon>
        <taxon>Pseudomonadati</taxon>
        <taxon>Pseudomonadota</taxon>
        <taxon>Alphaproteobacteria</taxon>
        <taxon>OCS116 cluster</taxon>
    </lineage>
</organism>
<evidence type="ECO:0000313" key="2">
    <source>
        <dbReference type="EMBL" id="PCJ03372.1"/>
    </source>
</evidence>
<dbReference type="AlphaFoldDB" id="A0A2A4Z8Q6"/>
<sequence length="139" mass="15412">MLYLFIGAILSAIASLAHIGCIVFGGKWYLFFGAGQQMANWADDGNAKHIFITLPIVIILAIWSAYALSGAGVIMPLPLLKWGLITITAIYTIRGIYGFYFVLRPQGENSAKFWFYSSIICLGFGIVHFVGLLQMWQNI</sequence>
<protein>
    <recommendedName>
        <fullName evidence="3">DUF3995 domain-containing protein</fullName>
    </recommendedName>
</protein>
<feature type="transmembrane region" description="Helical" evidence="1">
    <location>
        <begin position="80"/>
        <end position="101"/>
    </location>
</feature>
<evidence type="ECO:0000256" key="1">
    <source>
        <dbReference type="SAM" id="Phobius"/>
    </source>
</evidence>
<feature type="transmembrane region" description="Helical" evidence="1">
    <location>
        <begin position="50"/>
        <end position="74"/>
    </location>
</feature>
<proteinExistence type="predicted"/>
<keyword evidence="1" id="KW-0472">Membrane</keyword>
<reference evidence="2" key="2">
    <citation type="journal article" date="2018" name="ISME J.">
        <title>A dynamic microbial community with high functional redundancy inhabits the cold, oxic subseafloor aquifer.</title>
        <authorList>
            <person name="Tully B.J."/>
            <person name="Wheat C.G."/>
            <person name="Glazer B.T."/>
            <person name="Huber J.A."/>
        </authorList>
    </citation>
    <scope>NUCLEOTIDE SEQUENCE</scope>
    <source>
        <strain evidence="2">NORP83</strain>
    </source>
</reference>
<name>A0A2A4Z8Q6_9PROT</name>
<dbReference type="EMBL" id="NVUS01000002">
    <property type="protein sequence ID" value="PCJ03372.1"/>
    <property type="molecule type" value="Genomic_DNA"/>
</dbReference>
<feature type="transmembrane region" description="Helical" evidence="1">
    <location>
        <begin position="6"/>
        <end position="30"/>
    </location>
</feature>
<keyword evidence="1" id="KW-0812">Transmembrane</keyword>
<evidence type="ECO:0008006" key="3">
    <source>
        <dbReference type="Google" id="ProtNLM"/>
    </source>
</evidence>
<accession>A0A2A4Z8Q6</accession>
<gene>
    <name evidence="2" type="ORF">COB13_01730</name>
</gene>
<keyword evidence="1" id="KW-1133">Transmembrane helix</keyword>